<dbReference type="GO" id="GO:0016042">
    <property type="term" value="P:lipid catabolic process"/>
    <property type="evidence" value="ECO:0007669"/>
    <property type="project" value="UniProtKB-KW"/>
</dbReference>
<dbReference type="PANTHER" id="PTHR45648:SF17">
    <property type="entry name" value="GDSL ESTERASE_LIPASE"/>
    <property type="match status" value="1"/>
</dbReference>
<evidence type="ECO:0000256" key="3">
    <source>
        <dbReference type="ARBA" id="ARBA00022963"/>
    </source>
</evidence>
<dbReference type="InterPro" id="IPR001087">
    <property type="entry name" value="GDSL"/>
</dbReference>
<dbReference type="Proteomes" id="UP000594263">
    <property type="component" value="Unplaced"/>
</dbReference>
<protein>
    <recommendedName>
        <fullName evidence="6">GDSL esterase/lipase</fullName>
    </recommendedName>
</protein>
<dbReference type="Gene3D" id="3.40.50.1110">
    <property type="entry name" value="SGNH hydrolase"/>
    <property type="match status" value="1"/>
</dbReference>
<keyword evidence="3" id="KW-0443">Lipid metabolism</keyword>
<dbReference type="AlphaFoldDB" id="A0A7N0ZR82"/>
<dbReference type="OMA" id="AYEMTIN"/>
<keyword evidence="5" id="KW-1185">Reference proteome</keyword>
<dbReference type="CDD" id="cd01837">
    <property type="entry name" value="SGNH_plant_lipase_like"/>
    <property type="match status" value="1"/>
</dbReference>
<evidence type="ECO:0000313" key="4">
    <source>
        <dbReference type="EnsemblPlants" id="Kaladp0016s0217.1.v1.1"/>
    </source>
</evidence>
<organism evidence="4 5">
    <name type="scientific">Kalanchoe fedtschenkoi</name>
    <name type="common">Lavender scallops</name>
    <name type="synonym">South American air plant</name>
    <dbReference type="NCBI Taxonomy" id="63787"/>
    <lineage>
        <taxon>Eukaryota</taxon>
        <taxon>Viridiplantae</taxon>
        <taxon>Streptophyta</taxon>
        <taxon>Embryophyta</taxon>
        <taxon>Tracheophyta</taxon>
        <taxon>Spermatophyta</taxon>
        <taxon>Magnoliopsida</taxon>
        <taxon>eudicotyledons</taxon>
        <taxon>Gunneridae</taxon>
        <taxon>Pentapetalae</taxon>
        <taxon>Saxifragales</taxon>
        <taxon>Crassulaceae</taxon>
        <taxon>Kalanchoe</taxon>
    </lineage>
</organism>
<accession>A0A7N0ZR82</accession>
<dbReference type="InterPro" id="IPR035669">
    <property type="entry name" value="SGNH_plant_lipase-like"/>
</dbReference>
<evidence type="ECO:0008006" key="6">
    <source>
        <dbReference type="Google" id="ProtNLM"/>
    </source>
</evidence>
<keyword evidence="2" id="KW-0378">Hydrolase</keyword>
<evidence type="ECO:0000256" key="2">
    <source>
        <dbReference type="ARBA" id="ARBA00022801"/>
    </source>
</evidence>
<reference evidence="4" key="1">
    <citation type="submission" date="2021-01" db="UniProtKB">
        <authorList>
            <consortium name="EnsemblPlants"/>
        </authorList>
    </citation>
    <scope>IDENTIFICATION</scope>
</reference>
<dbReference type="EnsemblPlants" id="Kaladp0016s0217.1.v1.1">
    <property type="protein sequence ID" value="Kaladp0016s0217.1.v1.1"/>
    <property type="gene ID" value="Kaladp0016s0217.v1.1"/>
</dbReference>
<dbReference type="PANTHER" id="PTHR45648">
    <property type="entry name" value="GDSL LIPASE/ACYLHYDROLASE FAMILY PROTEIN (AFU_ORTHOLOGUE AFUA_4G14700)"/>
    <property type="match status" value="1"/>
</dbReference>
<dbReference type="InterPro" id="IPR051058">
    <property type="entry name" value="GDSL_Est/Lipase"/>
</dbReference>
<dbReference type="Gramene" id="Kaladp0016s0217.1.v1.1">
    <property type="protein sequence ID" value="Kaladp0016s0217.1.v1.1"/>
    <property type="gene ID" value="Kaladp0016s0217.v1.1"/>
</dbReference>
<evidence type="ECO:0000256" key="1">
    <source>
        <dbReference type="ARBA" id="ARBA00008668"/>
    </source>
</evidence>
<name>A0A7N0ZR82_KALFE</name>
<evidence type="ECO:0000313" key="5">
    <source>
        <dbReference type="Proteomes" id="UP000594263"/>
    </source>
</evidence>
<dbReference type="InterPro" id="IPR036514">
    <property type="entry name" value="SGNH_hydro_sf"/>
</dbReference>
<dbReference type="GO" id="GO:0016788">
    <property type="term" value="F:hydrolase activity, acting on ester bonds"/>
    <property type="evidence" value="ECO:0007669"/>
    <property type="project" value="InterPro"/>
</dbReference>
<sequence length="361" mass="38883">MAIRWFLPDLVFALSLALYGVFTAGAAVPAVFIFGDSTADVGTNTHLPDCKARSDFPHNGIDFPRSRPTGRFSNGLNSADFLAKLFGFRRSPPSYLSLANRTRLLDIYMSRGINFASGGSGILGSTGRLEKVMTLGEQVEQLGLVKSQLEEKMGEDSAAEFLAQSIFFVSTGSNDLFAYHYSNRSLPKDDFILNLGLAYEDHLKNLISIGARKFGIIGVAPIGCCPSQRAQSATGGCLEDLNDSAQAFYSNIDSTLQRLSSDYPGLKYSLGNAYEMTINVINNPTLAGFSEVKTACCGAGAFNGQGVCDRKANLCSDRNNHLFWDMYHPTQAASKVAAATLYGGGAPFTTPINFSQLAMDN</sequence>
<dbReference type="Pfam" id="PF00657">
    <property type="entry name" value="Lipase_GDSL"/>
    <property type="match status" value="1"/>
</dbReference>
<keyword evidence="3" id="KW-0442">Lipid degradation</keyword>
<proteinExistence type="inferred from homology"/>
<comment type="similarity">
    <text evidence="1">Belongs to the 'GDSL' lipolytic enzyme family.</text>
</comment>